<evidence type="ECO:0000313" key="3">
    <source>
        <dbReference type="Proteomes" id="UP001595956"/>
    </source>
</evidence>
<feature type="compositionally biased region" description="Basic and acidic residues" evidence="1">
    <location>
        <begin position="146"/>
        <end position="160"/>
    </location>
</feature>
<evidence type="ECO:0000313" key="2">
    <source>
        <dbReference type="EMBL" id="MFC5494225.1"/>
    </source>
</evidence>
<accession>A0ABW0N0W2</accession>
<dbReference type="EMBL" id="JBHSMD010000004">
    <property type="protein sequence ID" value="MFC5494225.1"/>
    <property type="molecule type" value="Genomic_DNA"/>
</dbReference>
<comment type="caution">
    <text evidence="2">The sequence shown here is derived from an EMBL/GenBank/DDBJ whole genome shotgun (WGS) entry which is preliminary data.</text>
</comment>
<feature type="region of interest" description="Disordered" evidence="1">
    <location>
        <begin position="139"/>
        <end position="170"/>
    </location>
</feature>
<proteinExistence type="predicted"/>
<reference evidence="3" key="1">
    <citation type="journal article" date="2019" name="Int. J. Syst. Evol. Microbiol.">
        <title>The Global Catalogue of Microorganisms (GCM) 10K type strain sequencing project: providing services to taxonomists for standard genome sequencing and annotation.</title>
        <authorList>
            <consortium name="The Broad Institute Genomics Platform"/>
            <consortium name="The Broad Institute Genome Sequencing Center for Infectious Disease"/>
            <person name="Wu L."/>
            <person name="Ma J."/>
        </authorList>
    </citation>
    <scope>NUCLEOTIDE SEQUENCE [LARGE SCALE GENOMIC DNA]</scope>
    <source>
        <strain evidence="3">KACC 13778</strain>
    </source>
</reference>
<gene>
    <name evidence="2" type="ORF">ACFPKY_13990</name>
</gene>
<organism evidence="2 3">
    <name type="scientific">Nocardioides caricicola</name>
    <dbReference type="NCBI Taxonomy" id="634770"/>
    <lineage>
        <taxon>Bacteria</taxon>
        <taxon>Bacillati</taxon>
        <taxon>Actinomycetota</taxon>
        <taxon>Actinomycetes</taxon>
        <taxon>Propionibacteriales</taxon>
        <taxon>Nocardioidaceae</taxon>
        <taxon>Nocardioides</taxon>
    </lineage>
</organism>
<protein>
    <submittedName>
        <fullName evidence="2">Uncharacterized protein</fullName>
    </submittedName>
</protein>
<dbReference type="Proteomes" id="UP001595956">
    <property type="component" value="Unassembled WGS sequence"/>
</dbReference>
<name>A0ABW0N0W2_9ACTN</name>
<sequence length="170" mass="19402">MSKGNRKRRRKAGILPTAERCIARNRFGERCKKYPIEGATVCASHGGAAPQVRRKAQERIMMAQDDAASLLVRALSNEKIPFAERRRCAEFLLTYENRNEITLTLAKWEENIGELLVSYEPDEVDEDIVDAEIVEDHRQLPPSDVDWDKGSTRLAEDPPHYGRGNRLRGR</sequence>
<dbReference type="RefSeq" id="WP_345180107.1">
    <property type="nucleotide sequence ID" value="NZ_BAABFQ010000007.1"/>
</dbReference>
<evidence type="ECO:0000256" key="1">
    <source>
        <dbReference type="SAM" id="MobiDB-lite"/>
    </source>
</evidence>
<keyword evidence="3" id="KW-1185">Reference proteome</keyword>